<evidence type="ECO:0000313" key="2">
    <source>
        <dbReference type="Proteomes" id="UP000231021"/>
    </source>
</evidence>
<evidence type="ECO:0008006" key="3">
    <source>
        <dbReference type="Google" id="ProtNLM"/>
    </source>
</evidence>
<protein>
    <recommendedName>
        <fullName evidence="3">DUF1611 domain-containing protein</fullName>
    </recommendedName>
</protein>
<dbReference type="AlphaFoldDB" id="A0A2H0BXK9"/>
<accession>A0A2H0BXK9</accession>
<proteinExistence type="predicted"/>
<dbReference type="EMBL" id="PCTB01000091">
    <property type="protein sequence ID" value="PIP62344.1"/>
    <property type="molecule type" value="Genomic_DNA"/>
</dbReference>
<reference evidence="1 2" key="1">
    <citation type="submission" date="2017-09" db="EMBL/GenBank/DDBJ databases">
        <title>Depth-based differentiation of microbial function through sediment-hosted aquifers and enrichment of novel symbionts in the deep terrestrial subsurface.</title>
        <authorList>
            <person name="Probst A.J."/>
            <person name="Ladd B."/>
            <person name="Jarett J.K."/>
            <person name="Geller-Mcgrath D.E."/>
            <person name="Sieber C.M."/>
            <person name="Emerson J.B."/>
            <person name="Anantharaman K."/>
            <person name="Thomas B.C."/>
            <person name="Malmstrom R."/>
            <person name="Stieglmeier M."/>
            <person name="Klingl A."/>
            <person name="Woyke T."/>
            <person name="Ryan C.M."/>
            <person name="Banfield J.F."/>
        </authorList>
    </citation>
    <scope>NUCLEOTIDE SEQUENCE [LARGE SCALE GENOMIC DNA]</scope>
    <source>
        <strain evidence="1">CG22_combo_CG10-13_8_21_14_all_35_9</strain>
    </source>
</reference>
<sequence length="349" mass="38639">MKKIKLDKIPYLFKNVNLPYKVFISNKIAPVEGSIIVVQALENEGKKDDFDFANGRLGKVVKGDIFPGVLGLRKAVVEFAGYIPTHVKIGDELYLVCESGLIGQISGVYESWGKPMKVKILGGIVDKDGNQLNLKHYSLPKIKNNNNVPIIAFIGTRMDCGKTTMACKIALGLKTLSKKIIAIKPTGVAFSQDLYKLKEYGAIQVLDFVDMGLPSTCNGNDKEVIFATENLINQAKSYDPDLILMEFGDSLLGAYHVDDILHYEPIKKQIKFVILAANDLLGIKGAIKILNEDKLKIDLVTGPIANSKIGIDLIKKKFEIEAESNQHQIPKTIKMIMNLLKVKNKSYES</sequence>
<gene>
    <name evidence="1" type="ORF">COW98_04595</name>
</gene>
<name>A0A2H0BXK9_9BACT</name>
<dbReference type="SUPFAM" id="SSF52540">
    <property type="entry name" value="P-loop containing nucleoside triphosphate hydrolases"/>
    <property type="match status" value="1"/>
</dbReference>
<dbReference type="Gene3D" id="3.40.50.300">
    <property type="entry name" value="P-loop containing nucleotide triphosphate hydrolases"/>
    <property type="match status" value="1"/>
</dbReference>
<dbReference type="InterPro" id="IPR027417">
    <property type="entry name" value="P-loop_NTPase"/>
</dbReference>
<comment type="caution">
    <text evidence="1">The sequence shown here is derived from an EMBL/GenBank/DDBJ whole genome shotgun (WGS) entry which is preliminary data.</text>
</comment>
<evidence type="ECO:0000313" key="1">
    <source>
        <dbReference type="EMBL" id="PIP62344.1"/>
    </source>
</evidence>
<organism evidence="1 2">
    <name type="scientific">Candidatus Roizmanbacteria bacterium CG22_combo_CG10-13_8_21_14_all_35_9</name>
    <dbReference type="NCBI Taxonomy" id="1974861"/>
    <lineage>
        <taxon>Bacteria</taxon>
        <taxon>Candidatus Roizmaniibacteriota</taxon>
    </lineage>
</organism>
<dbReference type="Proteomes" id="UP000231021">
    <property type="component" value="Unassembled WGS sequence"/>
</dbReference>